<accession>A0AAE0H4Q6</accession>
<dbReference type="GO" id="GO:0106245">
    <property type="term" value="F:L-serine-phosphatidylethanolamine phosphatidyltransferase activity"/>
    <property type="evidence" value="ECO:0007669"/>
    <property type="project" value="InterPro"/>
</dbReference>
<evidence type="ECO:0000256" key="10">
    <source>
        <dbReference type="ARBA" id="ARBA00023209"/>
    </source>
</evidence>
<dbReference type="PANTHER" id="PTHR15362:SF7">
    <property type="entry name" value="PHOSPHATIDYLSERINE SYNTHASE 2"/>
    <property type="match status" value="1"/>
</dbReference>
<reference evidence="14 15" key="1">
    <citation type="journal article" date="2015" name="Genome Biol. Evol.">
        <title>Comparative Genomics of a Bacterivorous Green Alga Reveals Evolutionary Causalities and Consequences of Phago-Mixotrophic Mode of Nutrition.</title>
        <authorList>
            <person name="Burns J.A."/>
            <person name="Paasch A."/>
            <person name="Narechania A."/>
            <person name="Kim E."/>
        </authorList>
    </citation>
    <scope>NUCLEOTIDE SEQUENCE [LARGE SCALE GENOMIC DNA]</scope>
    <source>
        <strain evidence="14 15">PLY_AMNH</strain>
    </source>
</reference>
<feature type="transmembrane region" description="Helical" evidence="12">
    <location>
        <begin position="406"/>
        <end position="429"/>
    </location>
</feature>
<dbReference type="InterPro" id="IPR004277">
    <property type="entry name" value="PSS"/>
</dbReference>
<feature type="transmembrane region" description="Helical" evidence="12">
    <location>
        <begin position="106"/>
        <end position="127"/>
    </location>
</feature>
<keyword evidence="6 12" id="KW-0256">Endoplasmic reticulum</keyword>
<organism evidence="14 15">
    <name type="scientific">Cymbomonas tetramitiformis</name>
    <dbReference type="NCBI Taxonomy" id="36881"/>
    <lineage>
        <taxon>Eukaryota</taxon>
        <taxon>Viridiplantae</taxon>
        <taxon>Chlorophyta</taxon>
        <taxon>Pyramimonadophyceae</taxon>
        <taxon>Pyramimonadales</taxon>
        <taxon>Pyramimonadaceae</taxon>
        <taxon>Cymbomonas</taxon>
    </lineage>
</organism>
<keyword evidence="5 12" id="KW-0812">Transmembrane</keyword>
<gene>
    <name evidence="14" type="ORF">CYMTET_2708</name>
</gene>
<dbReference type="Proteomes" id="UP001190700">
    <property type="component" value="Unassembled WGS sequence"/>
</dbReference>
<comment type="catalytic activity">
    <reaction evidence="12">
        <text>a CDP-1,2-diacyl-sn-glycerol + L-serine = a 1,2-diacyl-sn-glycero-3-phospho-L-serine + CMP + H(+)</text>
        <dbReference type="Rhea" id="RHEA:16913"/>
        <dbReference type="ChEBI" id="CHEBI:15378"/>
        <dbReference type="ChEBI" id="CHEBI:33384"/>
        <dbReference type="ChEBI" id="CHEBI:57262"/>
        <dbReference type="ChEBI" id="CHEBI:58332"/>
        <dbReference type="ChEBI" id="CHEBI:60377"/>
        <dbReference type="EC" id="2.7.8.8"/>
    </reaction>
</comment>
<evidence type="ECO:0000256" key="9">
    <source>
        <dbReference type="ARBA" id="ARBA00023136"/>
    </source>
</evidence>
<dbReference type="GO" id="GO:0006659">
    <property type="term" value="P:phosphatidylserine biosynthetic process"/>
    <property type="evidence" value="ECO:0007669"/>
    <property type="project" value="UniProtKB-UniRule"/>
</dbReference>
<evidence type="ECO:0000256" key="11">
    <source>
        <dbReference type="ARBA" id="ARBA00023264"/>
    </source>
</evidence>
<evidence type="ECO:0000313" key="15">
    <source>
        <dbReference type="Proteomes" id="UP001190700"/>
    </source>
</evidence>
<evidence type="ECO:0000256" key="3">
    <source>
        <dbReference type="ARBA" id="ARBA00022516"/>
    </source>
</evidence>
<evidence type="ECO:0000256" key="12">
    <source>
        <dbReference type="RuleBase" id="RU368094"/>
    </source>
</evidence>
<feature type="transmembrane region" description="Helical" evidence="12">
    <location>
        <begin position="49"/>
        <end position="69"/>
    </location>
</feature>
<dbReference type="AlphaFoldDB" id="A0AAE0H4Q6"/>
<comment type="function">
    <text evidence="12">Catalyzes a base-exchange reaction in which the polar head group of phosphatidylethanolamine (PE) is replaced by L-serine.</text>
</comment>
<evidence type="ECO:0000256" key="1">
    <source>
        <dbReference type="ARBA" id="ARBA00004477"/>
    </source>
</evidence>
<dbReference type="EC" id="2.7.8.8" evidence="12"/>
<comment type="pathway">
    <text evidence="2">Lipid metabolism.</text>
</comment>
<sequence>MGIRQRKPSSHAEVSKKTASKLSQPGEKAPSAQIVEEDFLDFLYRPHTLLGLFLALAFLVWSAFFREATTIVENFNNGLCAIAVVFLSYCALQLPDGLLRRPHPVLWRIVQGCAILYLLFLVFILQFDVNTARENVMPMFDATLGVVPEANTKTYASDCRLITPEDPGKGWANLVDAVFDMFFVAHVVGWWGKAILFRDWTICWILSIMWEVLEVSLQHQLPNFKECWWDHYLLDVFGCNLVGMIIGMWTVKHYAHKEYNWTGIKEISNVRGKVGRVLKQFSPFSWTNYEWAALSSPQRFGQVMLLLVMQAVGELNAFYIKHVLWLPPPFPLNTVRLIMLWLIMFPAVREYYAYIQDRGRHRMGSALWVTCAICITEFIVVVKFSLQDPMMYSRGQADAVHVPSVAQVALAWQASGVIFAIWFVLHFGLRSICESSRIMAICIDMLLLISVAPLLVLLGIDFMDTWNQ</sequence>
<feature type="region of interest" description="Disordered" evidence="13">
    <location>
        <begin position="1"/>
        <end position="29"/>
    </location>
</feature>
<keyword evidence="8 12" id="KW-0443">Lipid metabolism</keyword>
<dbReference type="EMBL" id="LGRX02000013">
    <property type="protein sequence ID" value="KAK3289872.1"/>
    <property type="molecule type" value="Genomic_DNA"/>
</dbReference>
<keyword evidence="10 12" id="KW-0594">Phospholipid biosynthesis</keyword>
<comment type="subcellular location">
    <subcellularLocation>
        <location evidence="1 12">Endoplasmic reticulum membrane</location>
        <topology evidence="1 12">Multi-pass membrane protein</topology>
    </subcellularLocation>
</comment>
<comment type="similarity">
    <text evidence="12">Belongs to the CDP-alcohol phosphatidyltransferase class-I family.</text>
</comment>
<evidence type="ECO:0000256" key="6">
    <source>
        <dbReference type="ARBA" id="ARBA00022824"/>
    </source>
</evidence>
<evidence type="ECO:0000313" key="14">
    <source>
        <dbReference type="EMBL" id="KAK3289872.1"/>
    </source>
</evidence>
<evidence type="ECO:0000256" key="7">
    <source>
        <dbReference type="ARBA" id="ARBA00022989"/>
    </source>
</evidence>
<name>A0AAE0H4Q6_9CHLO</name>
<evidence type="ECO:0000256" key="4">
    <source>
        <dbReference type="ARBA" id="ARBA00022679"/>
    </source>
</evidence>
<evidence type="ECO:0000256" key="8">
    <source>
        <dbReference type="ARBA" id="ARBA00023098"/>
    </source>
</evidence>
<keyword evidence="3 12" id="KW-0444">Lipid biosynthesis</keyword>
<keyword evidence="4 12" id="KW-0808">Transferase</keyword>
<protein>
    <recommendedName>
        <fullName evidence="12">CDP-diacylglycerol--serine O-phosphatidyltransferase</fullName>
        <ecNumber evidence="12">2.7.8.8</ecNumber>
    </recommendedName>
    <alternativeName>
        <fullName evidence="12">Phosphatidylserine synthase</fullName>
    </alternativeName>
</protein>
<feature type="transmembrane region" description="Helical" evidence="12">
    <location>
        <begin position="232"/>
        <end position="251"/>
    </location>
</feature>
<keyword evidence="7 12" id="KW-1133">Transmembrane helix</keyword>
<dbReference type="GO" id="GO:0003882">
    <property type="term" value="F:CDP-diacylglycerol-serine O-phosphatidyltransferase activity"/>
    <property type="evidence" value="ECO:0007669"/>
    <property type="project" value="UniProtKB-UniRule"/>
</dbReference>
<evidence type="ECO:0000256" key="5">
    <source>
        <dbReference type="ARBA" id="ARBA00022692"/>
    </source>
</evidence>
<keyword evidence="15" id="KW-1185">Reference proteome</keyword>
<feature type="transmembrane region" description="Helical" evidence="12">
    <location>
        <begin position="75"/>
        <end position="94"/>
    </location>
</feature>
<proteinExistence type="inferred from homology"/>
<feature type="transmembrane region" description="Helical" evidence="12">
    <location>
        <begin position="441"/>
        <end position="460"/>
    </location>
</feature>
<dbReference type="Pfam" id="PF03034">
    <property type="entry name" value="PSS"/>
    <property type="match status" value="1"/>
</dbReference>
<feature type="transmembrane region" description="Helical" evidence="12">
    <location>
        <begin position="366"/>
        <end position="386"/>
    </location>
</feature>
<comment type="caution">
    <text evidence="14">The sequence shown here is derived from an EMBL/GenBank/DDBJ whole genome shotgun (WGS) entry which is preliminary data.</text>
</comment>
<keyword evidence="11 12" id="KW-1208">Phospholipid metabolism</keyword>
<dbReference type="PANTHER" id="PTHR15362">
    <property type="entry name" value="PHOSPHATIDYLINOSITOL SYNTHASE"/>
    <property type="match status" value="1"/>
</dbReference>
<evidence type="ECO:0000256" key="13">
    <source>
        <dbReference type="SAM" id="MobiDB-lite"/>
    </source>
</evidence>
<comment type="pathway">
    <text evidence="12">Phospholipid metabolism; phosphatidylethanolamine biosynthesis; phosphatidylethanolamine from CDP-diacylglycerol: step 1/2.</text>
</comment>
<evidence type="ECO:0000256" key="2">
    <source>
        <dbReference type="ARBA" id="ARBA00005189"/>
    </source>
</evidence>
<dbReference type="GO" id="GO:0005789">
    <property type="term" value="C:endoplasmic reticulum membrane"/>
    <property type="evidence" value="ECO:0007669"/>
    <property type="project" value="UniProtKB-SubCell"/>
</dbReference>
<keyword evidence="9 12" id="KW-0472">Membrane</keyword>